<evidence type="ECO:0000256" key="1">
    <source>
        <dbReference type="ARBA" id="ARBA00022729"/>
    </source>
</evidence>
<dbReference type="GO" id="GO:0030288">
    <property type="term" value="C:outer membrane-bounded periplasmic space"/>
    <property type="evidence" value="ECO:0007669"/>
    <property type="project" value="TreeGrafter"/>
</dbReference>
<dbReference type="GO" id="GO:0030976">
    <property type="term" value="F:thiamine pyrophosphate binding"/>
    <property type="evidence" value="ECO:0007669"/>
    <property type="project" value="TreeGrafter"/>
</dbReference>
<accession>A8I381</accession>
<dbReference type="GO" id="GO:0030975">
    <property type="term" value="F:thiamine binding"/>
    <property type="evidence" value="ECO:0007669"/>
    <property type="project" value="TreeGrafter"/>
</dbReference>
<protein>
    <submittedName>
        <fullName evidence="2">Twin-arginine translocation pathway signal</fullName>
    </submittedName>
</protein>
<dbReference type="PANTHER" id="PTHR30006:SF2">
    <property type="entry name" value="ABC TRANSPORTER SUBSTRATE-BINDING PROTEIN"/>
    <property type="match status" value="1"/>
</dbReference>
<reference evidence="2 3" key="5">
    <citation type="journal article" date="2010" name="Appl. Environ. Microbiol.">
        <title>phrR-like gene praR of Azorhizobium caulinodans ORS571 is essential for symbiosis with Sesbania rostrata and is involved in expression of reb genes.</title>
        <authorList>
            <person name="Akiba N."/>
            <person name="Aono T."/>
            <person name="Toyazaki H."/>
            <person name="Sato S."/>
            <person name="Oyaizu H."/>
        </authorList>
    </citation>
    <scope>NUCLEOTIDE SEQUENCE [LARGE SCALE GENOMIC DNA]</scope>
    <source>
        <strain evidence="3">ATCC 43989 / DSM 5975 / JCM 20966 / LMG 6465 / NBRC 14845 / NCIMB 13405 / ORS 571</strain>
    </source>
</reference>
<dbReference type="GO" id="GO:0015888">
    <property type="term" value="P:thiamine transport"/>
    <property type="evidence" value="ECO:0007669"/>
    <property type="project" value="TreeGrafter"/>
</dbReference>
<sequence>MGTRKPCPSVAREVFLMSIPTKSAPTRRAVLQAGAALAGLVAAPSVLRAQTKELVVGGAASHKPWVEGIVIPAFEKKYNCKVIFEGTKSLVNLEKMQKNKGSQYLSVVQMDDPVMILAVKEGLLDPLTAAKVPNLADLVSGAVHMDGMWANYLQPWLGIAINTNAVKTPPTSWADLFDPKYKGRIIIPSPQNTEGLPLIFAAASLATGSSLEAAQKEADAGFKKLASLKPNLLTIYTQMPQAFNLLEQGEALMIGPAMSSYVSERKAAGAPIDLIAPKEGVFAMPSGIAVVKGAPQQDLAFAYVNELLSAPLQEKLVGPTASLGANKLTPKPAGLPADLKVIQIDWANVAAERNNWVSRWDRDMAL</sequence>
<dbReference type="InterPro" id="IPR006311">
    <property type="entry name" value="TAT_signal"/>
</dbReference>
<dbReference type="Proteomes" id="UP000000270">
    <property type="component" value="Chromosome"/>
</dbReference>
<dbReference type="KEGG" id="azc:AZC_1992"/>
<dbReference type="Gene3D" id="3.40.190.10">
    <property type="entry name" value="Periplasmic binding protein-like II"/>
    <property type="match status" value="2"/>
</dbReference>
<reference evidence="2 3" key="1">
    <citation type="journal article" date="2007" name="Appl. Environ. Microbiol.">
        <title>Rhizobial factors required for stem nodule maturation and maintenance in Sesbania rostrata-Azorhizobium caulinodans ORS571 symbiosis.</title>
        <authorList>
            <person name="Suzuki S."/>
            <person name="Aono T."/>
            <person name="Lee KB."/>
            <person name="Suzuki T."/>
            <person name="Liu CT."/>
            <person name="Miwa H."/>
            <person name="Wakao S."/>
            <person name="Iki T."/>
            <person name="Oyaizu H."/>
        </authorList>
    </citation>
    <scope>NUCLEOTIDE SEQUENCE [LARGE SCALE GENOMIC DNA]</scope>
    <source>
        <strain evidence="3">ATCC 43989 / DSM 5975 / JCM 20966 / LMG 6465 / NBRC 14845 / NCIMB 13405 / ORS 571</strain>
    </source>
</reference>
<dbReference type="PANTHER" id="PTHR30006">
    <property type="entry name" value="THIAMINE-BINDING PERIPLASMIC PROTEIN-RELATED"/>
    <property type="match status" value="1"/>
</dbReference>
<proteinExistence type="predicted"/>
<dbReference type="HOGENOM" id="CLU_026974_4_0_5"/>
<reference evidence="2 3" key="4">
    <citation type="journal article" date="2009" name="Appl. Environ. Microbiol.">
        <title>Comparative genome-wide transcriptional profiling of Azorhizobium caulinodans ORS571 grown under free-living and symbiotic conditions.</title>
        <authorList>
            <person name="Tsukada S."/>
            <person name="Aono T."/>
            <person name="Akiba N."/>
            <person name="Lee KB."/>
            <person name="Liu CT."/>
            <person name="Toyazaki H."/>
            <person name="Oyaizu H."/>
        </authorList>
    </citation>
    <scope>NUCLEOTIDE SEQUENCE [LARGE SCALE GENOMIC DNA]</scope>
    <source>
        <strain evidence="3">ATCC 43989 / DSM 5975 / JCM 20966 / LMG 6465 / NBRC 14845 / NCIMB 13405 / ORS 571</strain>
    </source>
</reference>
<dbReference type="AlphaFoldDB" id="A8I381"/>
<dbReference type="STRING" id="438753.AZC_1992"/>
<dbReference type="Pfam" id="PF13343">
    <property type="entry name" value="SBP_bac_6"/>
    <property type="match status" value="1"/>
</dbReference>
<organism evidence="2 3">
    <name type="scientific">Azorhizobium caulinodans (strain ATCC 43989 / DSM 5975 / JCM 20966 / LMG 6465 / NBRC 14845 / NCIMB 13405 / ORS 571)</name>
    <dbReference type="NCBI Taxonomy" id="438753"/>
    <lineage>
        <taxon>Bacteria</taxon>
        <taxon>Pseudomonadati</taxon>
        <taxon>Pseudomonadota</taxon>
        <taxon>Alphaproteobacteria</taxon>
        <taxon>Hyphomicrobiales</taxon>
        <taxon>Xanthobacteraceae</taxon>
        <taxon>Azorhizobium</taxon>
    </lineage>
</organism>
<dbReference type="PROSITE" id="PS51318">
    <property type="entry name" value="TAT"/>
    <property type="match status" value="1"/>
</dbReference>
<evidence type="ECO:0000313" key="2">
    <source>
        <dbReference type="EMBL" id="BAF87990.1"/>
    </source>
</evidence>
<name>A8I381_AZOC5</name>
<dbReference type="SUPFAM" id="SSF53850">
    <property type="entry name" value="Periplasmic binding protein-like II"/>
    <property type="match status" value="1"/>
</dbReference>
<reference evidence="2 3" key="3">
    <citation type="journal article" date="2008" name="BMC Genomics">
        <title>The genome of the versatile nitrogen fixer Azorhizobium caulinodans ORS571.</title>
        <authorList>
            <person name="Lee KB."/>
            <person name="Backer P.D."/>
            <person name="Aono T."/>
            <person name="Liu CT."/>
            <person name="Suzuki S."/>
            <person name="Suzuki T."/>
            <person name="Kaneko T."/>
            <person name="Yamada M."/>
            <person name="Tabata S."/>
            <person name="Kupfer D.M."/>
            <person name="Najar F.Z."/>
            <person name="Wiley G.B."/>
            <person name="Roe B."/>
            <person name="Binnewies T.T."/>
            <person name="Ussery D.W."/>
            <person name="D'Haeze W."/>
            <person name="Herder J.D."/>
            <person name="Gevers D."/>
            <person name="Vereecke D."/>
            <person name="Holsters M."/>
            <person name="Oyaizu H."/>
        </authorList>
    </citation>
    <scope>NUCLEOTIDE SEQUENCE [LARGE SCALE GENOMIC DNA]</scope>
    <source>
        <strain evidence="3">ATCC 43989 / DSM 5975 / JCM 20966 / LMG 6465 / NBRC 14845 / NCIMB 13405 / ORS 571</strain>
    </source>
</reference>
<gene>
    <name evidence="2" type="ordered locus">AZC_1992</name>
</gene>
<reference evidence="3" key="2">
    <citation type="submission" date="2007-04" db="EMBL/GenBank/DDBJ databases">
        <title>Complete genome sequence of the nitrogen-fixing bacterium Azorhizobium caulinodans ORS571.</title>
        <authorList>
            <person name="Lee K.B."/>
            <person name="Backer P.D."/>
            <person name="Aono T."/>
            <person name="Liu C.T."/>
            <person name="Suzuki S."/>
            <person name="Suzuki T."/>
            <person name="Kaneko T."/>
            <person name="Yamada M."/>
            <person name="Tabata S."/>
            <person name="Kupfer D.M."/>
            <person name="Najar F.Z."/>
            <person name="Wiley G.B."/>
            <person name="Roe B."/>
            <person name="Binnewies T."/>
            <person name="Ussery D."/>
            <person name="Vereecke D."/>
            <person name="Gevers D."/>
            <person name="Holsters M."/>
            <person name="Oyaizu H."/>
        </authorList>
    </citation>
    <scope>NUCLEOTIDE SEQUENCE [LARGE SCALE GENOMIC DNA]</scope>
    <source>
        <strain evidence="3">ATCC 43989 / DSM 5975 / JCM 20966 / LMG 6465 / NBRC 14845 / NCIMB 13405 / ORS 571</strain>
    </source>
</reference>
<reference evidence="2 3" key="6">
    <citation type="journal article" date="2011" name="Appl. Environ. Microbiol.">
        <title>Involvement of the azorhizobial chromosome partition gene (parA) in the onset of bacteroid differentiation during Sesbania rostrata stem nodule development.</title>
        <authorList>
            <person name="Liu CT."/>
            <person name="Lee KB."/>
            <person name="Wang YS."/>
            <person name="Peng MH."/>
            <person name="Lee KT."/>
            <person name="Suzuki S."/>
            <person name="Suzuki T."/>
            <person name="Oyaizu H."/>
        </authorList>
    </citation>
    <scope>NUCLEOTIDE SEQUENCE [LARGE SCALE GENOMIC DNA]</scope>
    <source>
        <strain evidence="3">ATCC 43989 / DSM 5975 / JCM 20966 / LMG 6465 / NBRC 14845 / NCIMB 13405 / ORS 571</strain>
    </source>
</reference>
<dbReference type="CDD" id="cd13589">
    <property type="entry name" value="PBP2_polyamine_RpCGA009"/>
    <property type="match status" value="1"/>
</dbReference>
<keyword evidence="1" id="KW-0732">Signal</keyword>
<dbReference type="eggNOG" id="COG0687">
    <property type="taxonomic scope" value="Bacteria"/>
</dbReference>
<keyword evidence="3" id="KW-1185">Reference proteome</keyword>
<dbReference type="EMBL" id="AP009384">
    <property type="protein sequence ID" value="BAF87990.1"/>
    <property type="molecule type" value="Genomic_DNA"/>
</dbReference>
<evidence type="ECO:0000313" key="3">
    <source>
        <dbReference type="Proteomes" id="UP000000270"/>
    </source>
</evidence>